<evidence type="ECO:0000313" key="13">
    <source>
        <dbReference type="EMBL" id="PAS93260.1"/>
    </source>
</evidence>
<comment type="subcellular location">
    <subcellularLocation>
        <location evidence="3 10">Secreted</location>
    </subcellularLocation>
</comment>
<dbReference type="Proteomes" id="UP000623509">
    <property type="component" value="Unassembled WGS sequence"/>
</dbReference>
<evidence type="ECO:0000256" key="1">
    <source>
        <dbReference type="ARBA" id="ARBA00000695"/>
    </source>
</evidence>
<name>A0A272EU38_9RHOO</name>
<protein>
    <recommendedName>
        <fullName evidence="5 10">Pectate lyase</fullName>
        <ecNumber evidence="5 10">4.2.2.2</ecNumber>
    </recommendedName>
</protein>
<evidence type="ECO:0000313" key="15">
    <source>
        <dbReference type="Proteomes" id="UP000623509"/>
    </source>
</evidence>
<evidence type="ECO:0000256" key="9">
    <source>
        <dbReference type="ARBA" id="ARBA00023239"/>
    </source>
</evidence>
<evidence type="ECO:0000256" key="6">
    <source>
        <dbReference type="ARBA" id="ARBA00022525"/>
    </source>
</evidence>
<dbReference type="Gene3D" id="2.160.20.10">
    <property type="entry name" value="Single-stranded right-handed beta-helix, Pectin lyase-like"/>
    <property type="match status" value="1"/>
</dbReference>
<reference evidence="12 15" key="1">
    <citation type="submission" date="2016-08" db="EMBL/GenBank/DDBJ databases">
        <title>Candidatus Dactylopiibacterium carminicum genome sequence.</title>
        <authorList>
            <person name="Ramirez-Puebla S.T."/>
            <person name="Ormeno-Orrillo E."/>
            <person name="Vera-Ponce De Leon A."/>
            <person name="Luis L."/>
            <person name="Sanchez-Flores A."/>
            <person name="Monica R."/>
            <person name="Martinez-Romero E."/>
        </authorList>
    </citation>
    <scope>NUCLEOTIDE SEQUENCE [LARGE SCALE GENOMIC DNA]</scope>
    <source>
        <strain evidence="12">END1</strain>
    </source>
</reference>
<accession>A0A272EU38</accession>
<dbReference type="Pfam" id="PF03211">
    <property type="entry name" value="Pectate_lyase"/>
    <property type="match status" value="1"/>
</dbReference>
<gene>
    <name evidence="12" type="ORF">BGI27_09305</name>
    <name evidence="13" type="ORF">CGU29_08450</name>
</gene>
<evidence type="ECO:0000256" key="8">
    <source>
        <dbReference type="ARBA" id="ARBA00022837"/>
    </source>
</evidence>
<comment type="similarity">
    <text evidence="4 10">Belongs to the polysaccharide lyase 3 family.</text>
</comment>
<dbReference type="InterPro" id="IPR004898">
    <property type="entry name" value="Pectate_lyase_PlyH/PlyE-like"/>
</dbReference>
<comment type="cofactor">
    <cofactor evidence="2 10">
        <name>Ca(2+)</name>
        <dbReference type="ChEBI" id="CHEBI:29108"/>
    </cofactor>
</comment>
<dbReference type="InterPro" id="IPR012334">
    <property type="entry name" value="Pectin_lyas_fold"/>
</dbReference>
<organism evidence="13 14">
    <name type="scientific">Candidatus Dactylopiibacterium carminicum</name>
    <dbReference type="NCBI Taxonomy" id="857335"/>
    <lineage>
        <taxon>Bacteria</taxon>
        <taxon>Pseudomonadati</taxon>
        <taxon>Pseudomonadota</taxon>
        <taxon>Betaproteobacteria</taxon>
        <taxon>Rhodocyclales</taxon>
        <taxon>Rhodocyclaceae</taxon>
        <taxon>Candidatus Dactylopiibacterium</taxon>
    </lineage>
</organism>
<dbReference type="GO" id="GO:0045490">
    <property type="term" value="P:pectin catabolic process"/>
    <property type="evidence" value="ECO:0007669"/>
    <property type="project" value="TreeGrafter"/>
</dbReference>
<evidence type="ECO:0000256" key="2">
    <source>
        <dbReference type="ARBA" id="ARBA00001913"/>
    </source>
</evidence>
<keyword evidence="6 10" id="KW-0964">Secreted</keyword>
<keyword evidence="8 10" id="KW-0106">Calcium</keyword>
<sequence>MRSKIVMGLLALAMSAGVHAATDYPSGYTKCVKEGETCSMSGTRSVAFGKSGTFVYATLTGSFTCQASLFPSNSISGTRWCSYSGSSTSSSASSSSSSSQSSSSSSSSSSSGSGSSKCVAGASFTNETVDCGGKTVGLSCKGDDEGQPAVFTLNNATVKNMRIAANGGSDGIHCVGGNCVLENVVWEDICEDAASIPSVKYTDVTMHIKGGSAYNSASSGVGGKPDKIFQNNGVRATVKVTNGFTALGEHGKLSRSCGDCTSNSGPRYFVIDGAKIDAKIGSILGVNRNYGDKATIRNLQIKGYKSGSPTVCEEWKGIQKGSGSTEKYGEFWNTQYCDVSKSDVTSF</sequence>
<dbReference type="EC" id="4.2.2.2" evidence="5 10"/>
<reference evidence="13 14" key="2">
    <citation type="submission" date="2017-07" db="EMBL/GenBank/DDBJ databases">
        <title>Candidatus Dactylopiibacterium carminicum, a nitrogen-fixing symbiont of the cochineal insect Dactylopius coccus and Dactylopius opuntiae (Hemiptera: Coccoidea: Dactylopiidae).</title>
        <authorList>
            <person name="Vera A."/>
        </authorList>
    </citation>
    <scope>NUCLEOTIDE SEQUENCE [LARGE SCALE GENOMIC DNA]</scope>
    <source>
        <strain evidence="13 14">NFDCM</strain>
    </source>
</reference>
<dbReference type="PANTHER" id="PTHR33407:SF9">
    <property type="entry name" value="PECTATE LYASE F-RELATED"/>
    <property type="match status" value="1"/>
</dbReference>
<dbReference type="PANTHER" id="PTHR33407">
    <property type="entry name" value="PECTATE LYASE F-RELATED"/>
    <property type="match status" value="1"/>
</dbReference>
<evidence type="ECO:0000256" key="5">
    <source>
        <dbReference type="ARBA" id="ARBA00012272"/>
    </source>
</evidence>
<evidence type="ECO:0000256" key="11">
    <source>
        <dbReference type="SAM" id="MobiDB-lite"/>
    </source>
</evidence>
<dbReference type="GO" id="GO:0030570">
    <property type="term" value="F:pectate lyase activity"/>
    <property type="evidence" value="ECO:0007669"/>
    <property type="project" value="UniProtKB-UniRule"/>
</dbReference>
<evidence type="ECO:0000256" key="3">
    <source>
        <dbReference type="ARBA" id="ARBA00004613"/>
    </source>
</evidence>
<comment type="caution">
    <text evidence="13">The sequence shown here is derived from an EMBL/GenBank/DDBJ whole genome shotgun (WGS) entry which is preliminary data.</text>
</comment>
<keyword evidence="7 10" id="KW-0732">Signal</keyword>
<keyword evidence="9 10" id="KW-0456">Lyase</keyword>
<evidence type="ECO:0000256" key="7">
    <source>
        <dbReference type="ARBA" id="ARBA00022729"/>
    </source>
</evidence>
<feature type="chain" id="PRO_5025088756" description="Pectate lyase" evidence="10">
    <location>
        <begin position="21"/>
        <end position="347"/>
    </location>
</feature>
<evidence type="ECO:0000256" key="10">
    <source>
        <dbReference type="RuleBase" id="RU367009"/>
    </source>
</evidence>
<feature type="signal peptide" evidence="10">
    <location>
        <begin position="1"/>
        <end position="20"/>
    </location>
</feature>
<dbReference type="OrthoDB" id="4298856at2"/>
<feature type="region of interest" description="Disordered" evidence="11">
    <location>
        <begin position="89"/>
        <end position="115"/>
    </location>
</feature>
<dbReference type="Proteomes" id="UP000216107">
    <property type="component" value="Unassembled WGS sequence"/>
</dbReference>
<dbReference type="GO" id="GO:0005576">
    <property type="term" value="C:extracellular region"/>
    <property type="evidence" value="ECO:0007669"/>
    <property type="project" value="UniProtKB-SubCell"/>
</dbReference>
<dbReference type="EMBL" id="MDUX01000026">
    <property type="protein sequence ID" value="KAF7599168.1"/>
    <property type="molecule type" value="Genomic_DNA"/>
</dbReference>
<keyword evidence="15" id="KW-1185">Reference proteome</keyword>
<evidence type="ECO:0000313" key="14">
    <source>
        <dbReference type="Proteomes" id="UP000216107"/>
    </source>
</evidence>
<proteinExistence type="inferred from homology"/>
<evidence type="ECO:0000313" key="12">
    <source>
        <dbReference type="EMBL" id="KAF7599168.1"/>
    </source>
</evidence>
<dbReference type="EMBL" id="NMRN01000020">
    <property type="protein sequence ID" value="PAS93260.1"/>
    <property type="molecule type" value="Genomic_DNA"/>
</dbReference>
<dbReference type="SUPFAM" id="SSF51126">
    <property type="entry name" value="Pectin lyase-like"/>
    <property type="match status" value="1"/>
</dbReference>
<comment type="function">
    <text evidence="10">Catalyzes the depolymerization of both polygalacturonate and pectins of methyl esterification degree from 22 to 89%, with an endo mode of action. In contrast to the majority of pectate lyases, displays high activity on highly methylated pectins.</text>
</comment>
<dbReference type="AlphaFoldDB" id="A0A272EU38"/>
<comment type="catalytic activity">
    <reaction evidence="1 10">
        <text>Eliminative cleavage of (1-&gt;4)-alpha-D-galacturonan to give oligosaccharides with 4-deoxy-alpha-D-galact-4-enuronosyl groups at their non-reducing ends.</text>
        <dbReference type="EC" id="4.2.2.2"/>
    </reaction>
</comment>
<dbReference type="InterPro" id="IPR011050">
    <property type="entry name" value="Pectin_lyase_fold/virulence"/>
</dbReference>
<evidence type="ECO:0000256" key="4">
    <source>
        <dbReference type="ARBA" id="ARBA00006463"/>
    </source>
</evidence>